<proteinExistence type="predicted"/>
<dbReference type="Proteomes" id="UP001159363">
    <property type="component" value="Chromosome 2"/>
</dbReference>
<gene>
    <name evidence="2" type="ORF">PR048_005644</name>
</gene>
<evidence type="ECO:0000313" key="2">
    <source>
        <dbReference type="EMBL" id="KAJ8893063.1"/>
    </source>
</evidence>
<organism evidence="2 3">
    <name type="scientific">Dryococelus australis</name>
    <dbReference type="NCBI Taxonomy" id="614101"/>
    <lineage>
        <taxon>Eukaryota</taxon>
        <taxon>Metazoa</taxon>
        <taxon>Ecdysozoa</taxon>
        <taxon>Arthropoda</taxon>
        <taxon>Hexapoda</taxon>
        <taxon>Insecta</taxon>
        <taxon>Pterygota</taxon>
        <taxon>Neoptera</taxon>
        <taxon>Polyneoptera</taxon>
        <taxon>Phasmatodea</taxon>
        <taxon>Verophasmatodea</taxon>
        <taxon>Anareolatae</taxon>
        <taxon>Phasmatidae</taxon>
        <taxon>Eurycanthinae</taxon>
        <taxon>Dryococelus</taxon>
    </lineage>
</organism>
<feature type="compositionally biased region" description="Basic and acidic residues" evidence="1">
    <location>
        <begin position="67"/>
        <end position="79"/>
    </location>
</feature>
<evidence type="ECO:0000313" key="3">
    <source>
        <dbReference type="Proteomes" id="UP001159363"/>
    </source>
</evidence>
<feature type="region of interest" description="Disordered" evidence="1">
    <location>
        <begin position="48"/>
        <end position="89"/>
    </location>
</feature>
<name>A0ABQ9IAW7_9NEOP</name>
<sequence>MKPSRLPRARYYLVAQSDALGLAVRSPSQISGKPRELCSCKGNGTQRMYLTPAPNKANKAITPTQSRKTETTGRARDESPPPSAYRPYPSLRIKGRMSQRTLPPNLSSFTPYSPQCQTRRLSSTVDSLWRSPADRVNVRRHTANSITEVREPQTTSLAMVRTPPTPTDLPLVLP</sequence>
<evidence type="ECO:0000256" key="1">
    <source>
        <dbReference type="SAM" id="MobiDB-lite"/>
    </source>
</evidence>
<comment type="caution">
    <text evidence="2">The sequence shown here is derived from an EMBL/GenBank/DDBJ whole genome shotgun (WGS) entry which is preliminary data.</text>
</comment>
<reference evidence="2 3" key="1">
    <citation type="submission" date="2023-02" db="EMBL/GenBank/DDBJ databases">
        <title>LHISI_Scaffold_Assembly.</title>
        <authorList>
            <person name="Stuart O.P."/>
            <person name="Cleave R."/>
            <person name="Magrath M.J.L."/>
            <person name="Mikheyev A.S."/>
        </authorList>
    </citation>
    <scope>NUCLEOTIDE SEQUENCE [LARGE SCALE GENOMIC DNA]</scope>
    <source>
        <strain evidence="2">Daus_M_001</strain>
        <tissue evidence="2">Leg muscle</tissue>
    </source>
</reference>
<dbReference type="EMBL" id="JARBHB010000002">
    <property type="protein sequence ID" value="KAJ8893063.1"/>
    <property type="molecule type" value="Genomic_DNA"/>
</dbReference>
<keyword evidence="3" id="KW-1185">Reference proteome</keyword>
<accession>A0ABQ9IAW7</accession>
<protein>
    <submittedName>
        <fullName evidence="2">Uncharacterized protein</fullName>
    </submittedName>
</protein>